<gene>
    <name evidence="4" type="ORF">BGW38_000728</name>
</gene>
<dbReference type="OrthoDB" id="162969at2759"/>
<dbReference type="EMBL" id="JAABOA010000121">
    <property type="protein sequence ID" value="KAF9585790.1"/>
    <property type="molecule type" value="Genomic_DNA"/>
</dbReference>
<keyword evidence="5" id="KW-1185">Reference proteome</keyword>
<dbReference type="InterPro" id="IPR052145">
    <property type="entry name" value="Mediator/Homeobox_domain"/>
</dbReference>
<dbReference type="SMART" id="SM00674">
    <property type="entry name" value="CENPB"/>
    <property type="match status" value="1"/>
</dbReference>
<accession>A0A9P6KIG8</accession>
<feature type="compositionally biased region" description="Low complexity" evidence="2">
    <location>
        <begin position="385"/>
        <end position="406"/>
    </location>
</feature>
<feature type="region of interest" description="Disordered" evidence="2">
    <location>
        <begin position="295"/>
        <end position="338"/>
    </location>
</feature>
<organism evidence="4 5">
    <name type="scientific">Lunasporangiospora selenospora</name>
    <dbReference type="NCBI Taxonomy" id="979761"/>
    <lineage>
        <taxon>Eukaryota</taxon>
        <taxon>Fungi</taxon>
        <taxon>Fungi incertae sedis</taxon>
        <taxon>Mucoromycota</taxon>
        <taxon>Mortierellomycotina</taxon>
        <taxon>Mortierellomycetes</taxon>
        <taxon>Mortierellales</taxon>
        <taxon>Mortierellaceae</taxon>
        <taxon>Lunasporangiospora</taxon>
    </lineage>
</organism>
<name>A0A9P6KIG8_9FUNG</name>
<feature type="region of interest" description="Disordered" evidence="2">
    <location>
        <begin position="1"/>
        <end position="108"/>
    </location>
</feature>
<protein>
    <recommendedName>
        <fullName evidence="3">HTH CENPB-type domain-containing protein</fullName>
    </recommendedName>
</protein>
<comment type="caution">
    <text evidence="4">The sequence shown here is derived from an EMBL/GenBank/DDBJ whole genome shotgun (WGS) entry which is preliminary data.</text>
</comment>
<feature type="compositionally biased region" description="Low complexity" evidence="2">
    <location>
        <begin position="515"/>
        <end position="535"/>
    </location>
</feature>
<feature type="region of interest" description="Disordered" evidence="2">
    <location>
        <begin position="501"/>
        <end position="535"/>
    </location>
</feature>
<evidence type="ECO:0000259" key="3">
    <source>
        <dbReference type="PROSITE" id="PS51253"/>
    </source>
</evidence>
<proteinExistence type="predicted"/>
<keyword evidence="1" id="KW-0238">DNA-binding</keyword>
<feature type="region of interest" description="Disordered" evidence="2">
    <location>
        <begin position="253"/>
        <end position="279"/>
    </location>
</feature>
<dbReference type="InterPro" id="IPR009057">
    <property type="entry name" value="Homeodomain-like_sf"/>
</dbReference>
<feature type="domain" description="HTH CENPB-type" evidence="3">
    <location>
        <begin position="171"/>
        <end position="249"/>
    </location>
</feature>
<feature type="compositionally biased region" description="Polar residues" evidence="2">
    <location>
        <begin position="450"/>
        <end position="464"/>
    </location>
</feature>
<feature type="compositionally biased region" description="Low complexity" evidence="2">
    <location>
        <begin position="253"/>
        <end position="277"/>
    </location>
</feature>
<feature type="compositionally biased region" description="Basic and acidic residues" evidence="2">
    <location>
        <begin position="32"/>
        <end position="48"/>
    </location>
</feature>
<evidence type="ECO:0000313" key="5">
    <source>
        <dbReference type="Proteomes" id="UP000780801"/>
    </source>
</evidence>
<dbReference type="GO" id="GO:0003677">
    <property type="term" value="F:DNA binding"/>
    <property type="evidence" value="ECO:0007669"/>
    <property type="project" value="UniProtKB-KW"/>
</dbReference>
<reference evidence="4" key="1">
    <citation type="journal article" date="2020" name="Fungal Divers.">
        <title>Resolving the Mortierellaceae phylogeny through synthesis of multi-gene phylogenetics and phylogenomics.</title>
        <authorList>
            <person name="Vandepol N."/>
            <person name="Liber J."/>
            <person name="Desiro A."/>
            <person name="Na H."/>
            <person name="Kennedy M."/>
            <person name="Barry K."/>
            <person name="Grigoriev I.V."/>
            <person name="Miller A.N."/>
            <person name="O'Donnell K."/>
            <person name="Stajich J.E."/>
            <person name="Bonito G."/>
        </authorList>
    </citation>
    <scope>NUCLEOTIDE SEQUENCE</scope>
    <source>
        <strain evidence="4">KOD1015</strain>
    </source>
</reference>
<feature type="compositionally biased region" description="Pro residues" evidence="2">
    <location>
        <begin position="56"/>
        <end position="65"/>
    </location>
</feature>
<evidence type="ECO:0000313" key="4">
    <source>
        <dbReference type="EMBL" id="KAF9585790.1"/>
    </source>
</evidence>
<dbReference type="PANTHER" id="PTHR24330:SF19">
    <property type="entry name" value="MEDIATOR OF RNA POLYMERASE II TRANSCRIPTION SUBUNIT 29"/>
    <property type="match status" value="1"/>
</dbReference>
<feature type="compositionally biased region" description="Basic residues" evidence="2">
    <location>
        <begin position="312"/>
        <end position="327"/>
    </location>
</feature>
<dbReference type="Pfam" id="PF03221">
    <property type="entry name" value="HTH_Tnp_Tc5"/>
    <property type="match status" value="1"/>
</dbReference>
<evidence type="ECO:0000256" key="1">
    <source>
        <dbReference type="ARBA" id="ARBA00023125"/>
    </source>
</evidence>
<feature type="compositionally biased region" description="Low complexity" evidence="2">
    <location>
        <begin position="465"/>
        <end position="477"/>
    </location>
</feature>
<dbReference type="InterPro" id="IPR006600">
    <property type="entry name" value="HTH_CenpB_DNA-bd_dom"/>
</dbReference>
<dbReference type="Gene3D" id="1.10.10.60">
    <property type="entry name" value="Homeodomain-like"/>
    <property type="match status" value="1"/>
</dbReference>
<dbReference type="PANTHER" id="PTHR24330">
    <property type="entry name" value="HOMEOBOX PROTEIN BARH-LIKE"/>
    <property type="match status" value="1"/>
</dbReference>
<feature type="compositionally biased region" description="Basic residues" evidence="2">
    <location>
        <begin position="408"/>
        <end position="419"/>
    </location>
</feature>
<dbReference type="AlphaFoldDB" id="A0A9P6KIG8"/>
<feature type="region of interest" description="Disordered" evidence="2">
    <location>
        <begin position="384"/>
        <end position="477"/>
    </location>
</feature>
<evidence type="ECO:0000256" key="2">
    <source>
        <dbReference type="SAM" id="MobiDB-lite"/>
    </source>
</evidence>
<dbReference type="PROSITE" id="PS51253">
    <property type="entry name" value="HTH_CENPB"/>
    <property type="match status" value="1"/>
</dbReference>
<feature type="compositionally biased region" description="Low complexity" evidence="2">
    <location>
        <begin position="66"/>
        <end position="80"/>
    </location>
</feature>
<dbReference type="SUPFAM" id="SSF46689">
    <property type="entry name" value="Homeodomain-like"/>
    <property type="match status" value="1"/>
</dbReference>
<dbReference type="Proteomes" id="UP000780801">
    <property type="component" value="Unassembled WGS sequence"/>
</dbReference>
<feature type="compositionally biased region" description="Low complexity" evidence="2">
    <location>
        <begin position="1"/>
        <end position="16"/>
    </location>
</feature>
<sequence>MQPEQQPQQLQQQLQQPQPPQPETEAQPQEQQEQKQEQKQEQQQEQRQEQPQQPQQSPPPQPQPQSQPQLQPQPQQQQQQHNDPPPLHPSAVRLMLPVPGPNSKGRNVNLTNAHRKQICQQRQMNPDMTLEALGVWAQQTFHLPRKPAMGTLSRIMHKQAHYNTMSEAELQSQRKRAVLCTELDEALVSWIHECQRRSIHLTYEMIKDKARDLAAFIRTLPGKESAEMPTFSNGWVSGFTKRHLLTGSALNNRSAASASGSSNDTASGSSSGIAVGSTLPLPSNEEIMEAVLLQQQRQQRHLEQQQQQQQQHSHHHHHHHHHHHQRSKSSSDVDMDTDMDTGASALVIIEGVEISNGLVSTHMEGVEANDLHSQVVGAVKWNSRAQAQASGSSTPSSHSPLASSSLMPRHRRLRGRKSRTPGAESDTQPPQPHVHPATPGRLRATDRIAANSSGSASPTFPSIGQSHQSIALQQEQQQQQQSAAFSSALITVSASGTDVVLVDDSDSSPEMSLDPVTAGSGTTTPSTGATAASTPTTATAAATATATTSASTTTSAVANTAVAVASAALSMPRRTPTPEESLAAVRVVIDSLNLSIQSEVELYRPLFDMERRLREEIHNQERQSLLNRVK</sequence>